<name>A0A0E0J3L1_ORYNI</name>
<dbReference type="Gramene" id="ONIVA11G17810.1">
    <property type="protein sequence ID" value="ONIVA11G17810.1"/>
    <property type="gene ID" value="ONIVA11G17810"/>
</dbReference>
<dbReference type="HOGENOM" id="CLU_2268112_0_0_1"/>
<dbReference type="Proteomes" id="UP000006591">
    <property type="component" value="Chromosome 11"/>
</dbReference>
<keyword evidence="3" id="KW-1185">Reference proteome</keyword>
<protein>
    <submittedName>
        <fullName evidence="2">Uncharacterized protein</fullName>
    </submittedName>
</protein>
<reference evidence="2" key="1">
    <citation type="submission" date="2015-04" db="UniProtKB">
        <authorList>
            <consortium name="EnsemblPlants"/>
        </authorList>
    </citation>
    <scope>IDENTIFICATION</scope>
    <source>
        <strain evidence="2">SL10</strain>
    </source>
</reference>
<reference evidence="2" key="2">
    <citation type="submission" date="2018-04" db="EMBL/GenBank/DDBJ databases">
        <title>OnivRS2 (Oryza nivara Reference Sequence Version 2).</title>
        <authorList>
            <person name="Zhang J."/>
            <person name="Kudrna D."/>
            <person name="Lee S."/>
            <person name="Talag J."/>
            <person name="Rajasekar S."/>
            <person name="Welchert J."/>
            <person name="Hsing Y.-I."/>
            <person name="Wing R.A."/>
        </authorList>
    </citation>
    <scope>NUCLEOTIDE SEQUENCE [LARGE SCALE GENOMIC DNA]</scope>
    <source>
        <strain evidence="2">SL10</strain>
    </source>
</reference>
<dbReference type="AlphaFoldDB" id="A0A0E0J3L1"/>
<sequence>MVGAGYTMISCGIFKIGNCKSMCDSNRQIIFFPKLVFKPHIGKEILEIPEKENLRFSQQIPSFSLAKEKEKLIKKGRGYPSTMPQEGYDARRRSRCWPGAPPD</sequence>
<organism evidence="2">
    <name type="scientific">Oryza nivara</name>
    <name type="common">Indian wild rice</name>
    <name type="synonym">Oryza sativa f. spontanea</name>
    <dbReference type="NCBI Taxonomy" id="4536"/>
    <lineage>
        <taxon>Eukaryota</taxon>
        <taxon>Viridiplantae</taxon>
        <taxon>Streptophyta</taxon>
        <taxon>Embryophyta</taxon>
        <taxon>Tracheophyta</taxon>
        <taxon>Spermatophyta</taxon>
        <taxon>Magnoliopsida</taxon>
        <taxon>Liliopsida</taxon>
        <taxon>Poales</taxon>
        <taxon>Poaceae</taxon>
        <taxon>BOP clade</taxon>
        <taxon>Oryzoideae</taxon>
        <taxon>Oryzeae</taxon>
        <taxon>Oryzinae</taxon>
        <taxon>Oryza</taxon>
    </lineage>
</organism>
<evidence type="ECO:0000256" key="1">
    <source>
        <dbReference type="SAM" id="MobiDB-lite"/>
    </source>
</evidence>
<accession>A0A0E0J3L1</accession>
<evidence type="ECO:0000313" key="2">
    <source>
        <dbReference type="EnsemblPlants" id="ONIVA11G17810.1"/>
    </source>
</evidence>
<dbReference type="EnsemblPlants" id="ONIVA11G17810.1">
    <property type="protein sequence ID" value="ONIVA11G17810.1"/>
    <property type="gene ID" value="ONIVA11G17810"/>
</dbReference>
<proteinExistence type="predicted"/>
<feature type="region of interest" description="Disordered" evidence="1">
    <location>
        <begin position="76"/>
        <end position="103"/>
    </location>
</feature>
<evidence type="ECO:0000313" key="3">
    <source>
        <dbReference type="Proteomes" id="UP000006591"/>
    </source>
</evidence>